<dbReference type="GO" id="GO:0009263">
    <property type="term" value="P:deoxyribonucleotide biosynthetic process"/>
    <property type="evidence" value="ECO:0007669"/>
    <property type="project" value="UniProtKB-KW"/>
</dbReference>
<name>D9QQ48_ACEAZ</name>
<dbReference type="NCBIfam" id="TIGR02504">
    <property type="entry name" value="NrdJ_Z"/>
    <property type="match status" value="1"/>
</dbReference>
<accession>D9QQ48</accession>
<dbReference type="Gene3D" id="3.20.70.20">
    <property type="match status" value="1"/>
</dbReference>
<feature type="domain" description="Ribonucleotide reductase large subunit N-terminal" evidence="15">
    <location>
        <begin position="11"/>
        <end position="81"/>
    </location>
</feature>
<dbReference type="InterPro" id="IPR024434">
    <property type="entry name" value="TSCPD_dom"/>
</dbReference>
<evidence type="ECO:0000256" key="2">
    <source>
        <dbReference type="ARBA" id="ARBA00007405"/>
    </source>
</evidence>
<dbReference type="CDD" id="cd02888">
    <property type="entry name" value="RNR_II_dimer"/>
    <property type="match status" value="1"/>
</dbReference>
<keyword evidence="8 14" id="KW-0560">Oxidoreductase</keyword>
<dbReference type="InterPro" id="IPR050862">
    <property type="entry name" value="RdRp_reductase_class-2"/>
</dbReference>
<comment type="catalytic activity">
    <reaction evidence="13 14">
        <text>a 2'-deoxyribonucleoside 5'-diphosphate + [thioredoxin]-disulfide + H2O = a ribonucleoside 5'-diphosphate + [thioredoxin]-dithiol</text>
        <dbReference type="Rhea" id="RHEA:23252"/>
        <dbReference type="Rhea" id="RHEA-COMP:10698"/>
        <dbReference type="Rhea" id="RHEA-COMP:10700"/>
        <dbReference type="ChEBI" id="CHEBI:15377"/>
        <dbReference type="ChEBI" id="CHEBI:29950"/>
        <dbReference type="ChEBI" id="CHEBI:50058"/>
        <dbReference type="ChEBI" id="CHEBI:57930"/>
        <dbReference type="ChEBI" id="CHEBI:73316"/>
        <dbReference type="EC" id="1.17.4.1"/>
    </reaction>
</comment>
<dbReference type="STRING" id="574087.Acear_1116"/>
<evidence type="ECO:0000256" key="9">
    <source>
        <dbReference type="ARBA" id="ARBA00023116"/>
    </source>
</evidence>
<evidence type="ECO:0000313" key="19">
    <source>
        <dbReference type="Proteomes" id="UP000001661"/>
    </source>
</evidence>
<dbReference type="GO" id="GO:0005524">
    <property type="term" value="F:ATP binding"/>
    <property type="evidence" value="ECO:0007669"/>
    <property type="project" value="InterPro"/>
</dbReference>
<evidence type="ECO:0000259" key="15">
    <source>
        <dbReference type="Pfam" id="PF00317"/>
    </source>
</evidence>
<evidence type="ECO:0000313" key="18">
    <source>
        <dbReference type="EMBL" id="ADL12639.1"/>
    </source>
</evidence>
<evidence type="ECO:0000256" key="4">
    <source>
        <dbReference type="ARBA" id="ARBA00014409"/>
    </source>
</evidence>
<dbReference type="InterPro" id="IPR000788">
    <property type="entry name" value="RNR_lg_C"/>
</dbReference>
<dbReference type="PRINTS" id="PR01183">
    <property type="entry name" value="RIBORDTASEM1"/>
</dbReference>
<keyword evidence="6 14" id="KW-0237">DNA synthesis</keyword>
<evidence type="ECO:0000259" key="17">
    <source>
        <dbReference type="Pfam" id="PF12637"/>
    </source>
</evidence>
<dbReference type="Pfam" id="PF00317">
    <property type="entry name" value="Ribonuc_red_lgN"/>
    <property type="match status" value="1"/>
</dbReference>
<evidence type="ECO:0000256" key="5">
    <source>
        <dbReference type="ARBA" id="ARBA00022628"/>
    </source>
</evidence>
<sequence>MSLDLLENTKNLLEDRYLKRNEKREIVETPEELFIRVAENIAAAEEDEEKQEYYEEEFYNLMTDFKFLPNSPTLMNAGTELQQLAACFVLPVEDSMEGIFTAVRNAALIHKSGGGTGFAFSRLRPKDDVVKSTGGVSSGPLSFMKVFNSATNTVKQGGKRRGANMGMLRVDHPDILDFIHAKGELNDKNQELYDEFKESLEDTYLAPEVIDKKLKQYKQKLLDDQFSNFNLSVGVTDEFMEAVKNDENYELINPRTGQVVGELDARKVFNLIVKYAWKNGEPGLVFLDEINHKNPVPNLGEIEATNPCGEQPLLPNEACNLGSINLSKFVDDGTVDWEELKETIDLAVRFLDNVIDMNNYPLDKIEEQVMKARKIGLGVMGFHEMLIKLGIAYNSDEAVEMAKKVMKFINEHAHQYSQKLAEEKGAFPAWEESKYKTPKRNATLTTIAPTGSISFLAGTSGGIEPFFDFSYTHTDGDGNTSRFEYDFTSEAEEEVLVTTMDIAPEWHIKIQAAFQNYVDNAVSKTINLPNTATKEDIREAYILAYELNCKGLTVYRDGSRESQVLKSSDDKKEETLRTDKIYPRTRPLIADGKTVRYDTGCGKLYLTINVDDNGEPIETFLTTGSDGGCQVMTEAVSRLTSMALRAGIAPEEIIDQLSSTSTCPSFMYQRGKGAELTGRSCSDVVGKALKKILETSNGLEKISKEEITETEEENEIDSSLTPKCPECGNKLIFEEGCSTCKNCGYSNCS</sequence>
<evidence type="ECO:0000256" key="11">
    <source>
        <dbReference type="ARBA" id="ARBA00023285"/>
    </source>
</evidence>
<dbReference type="OrthoDB" id="9762933at2"/>
<protein>
    <recommendedName>
        <fullName evidence="4 14">Vitamin B12-dependent ribonucleotide reductase</fullName>
        <ecNumber evidence="3 14">1.17.4.1</ecNumber>
    </recommendedName>
</protein>
<comment type="function">
    <text evidence="12 14">Catalyzes the reduction of ribonucleotides to deoxyribonucleotides. May function to provide a pool of deoxyribonucleotide precursors for DNA repair during oxygen limitation and/or for immediate growth after restoration of oxygen.</text>
</comment>
<dbReference type="GO" id="GO:0071897">
    <property type="term" value="P:DNA biosynthetic process"/>
    <property type="evidence" value="ECO:0007669"/>
    <property type="project" value="UniProtKB-KW"/>
</dbReference>
<dbReference type="PANTHER" id="PTHR43371">
    <property type="entry name" value="VITAMIN B12-DEPENDENT RIBONUCLEOTIDE REDUCTASE"/>
    <property type="match status" value="1"/>
</dbReference>
<keyword evidence="10" id="KW-1015">Disulfide bond</keyword>
<evidence type="ECO:0000256" key="6">
    <source>
        <dbReference type="ARBA" id="ARBA00022634"/>
    </source>
</evidence>
<dbReference type="UniPathway" id="UPA00326"/>
<dbReference type="AlphaFoldDB" id="D9QQ48"/>
<proteinExistence type="inferred from homology"/>
<dbReference type="EC" id="1.17.4.1" evidence="3 14"/>
<evidence type="ECO:0000256" key="13">
    <source>
        <dbReference type="ARBA" id="ARBA00047754"/>
    </source>
</evidence>
<feature type="domain" description="Ribonucleotide reductase large subunit C-terminal" evidence="16">
    <location>
        <begin position="85"/>
        <end position="437"/>
    </location>
</feature>
<dbReference type="HOGENOM" id="CLU_000404_2_0_9"/>
<gene>
    <name evidence="18" type="ordered locus">Acear_1116</name>
</gene>
<dbReference type="GO" id="GO:0004748">
    <property type="term" value="F:ribonucleoside-diphosphate reductase activity, thioredoxin disulfide as acceptor"/>
    <property type="evidence" value="ECO:0007669"/>
    <property type="project" value="UniProtKB-EC"/>
</dbReference>
<dbReference type="Pfam" id="PF02867">
    <property type="entry name" value="Ribonuc_red_lgC"/>
    <property type="match status" value="2"/>
</dbReference>
<comment type="cofactor">
    <cofactor evidence="1 14">
        <name>adenosylcob(III)alamin</name>
        <dbReference type="ChEBI" id="CHEBI:18408"/>
    </cofactor>
</comment>
<evidence type="ECO:0000259" key="16">
    <source>
        <dbReference type="Pfam" id="PF02867"/>
    </source>
</evidence>
<keyword evidence="5 14" id="KW-0846">Cobalamin</keyword>
<evidence type="ECO:0000256" key="1">
    <source>
        <dbReference type="ARBA" id="ARBA00001922"/>
    </source>
</evidence>
<comment type="similarity">
    <text evidence="2 14">Belongs to the ribonucleoside diphosphate reductase class-2 family.</text>
</comment>
<dbReference type="PANTHER" id="PTHR43371:SF1">
    <property type="entry name" value="RIBONUCLEOSIDE-DIPHOSPHATE REDUCTASE"/>
    <property type="match status" value="1"/>
</dbReference>
<evidence type="ECO:0000256" key="3">
    <source>
        <dbReference type="ARBA" id="ARBA00012274"/>
    </source>
</evidence>
<keyword evidence="19" id="KW-1185">Reference proteome</keyword>
<dbReference type="SUPFAM" id="SSF51998">
    <property type="entry name" value="PFL-like glycyl radical enzymes"/>
    <property type="match status" value="1"/>
</dbReference>
<dbReference type="GO" id="GO:0031419">
    <property type="term" value="F:cobalamin binding"/>
    <property type="evidence" value="ECO:0007669"/>
    <property type="project" value="UniProtKB-KW"/>
</dbReference>
<dbReference type="InterPro" id="IPR013509">
    <property type="entry name" value="RNR_lsu_N"/>
</dbReference>
<keyword evidence="9" id="KW-0215">Deoxyribonucleotide synthesis</keyword>
<dbReference type="RefSeq" id="WP_013278085.1">
    <property type="nucleotide sequence ID" value="NC_014378.1"/>
</dbReference>
<evidence type="ECO:0000256" key="12">
    <source>
        <dbReference type="ARBA" id="ARBA00025437"/>
    </source>
</evidence>
<keyword evidence="11 14" id="KW-0170">Cobalt</keyword>
<dbReference type="Pfam" id="PF12637">
    <property type="entry name" value="TSCPD"/>
    <property type="match status" value="1"/>
</dbReference>
<feature type="domain" description="TSCPD" evidence="17">
    <location>
        <begin position="583"/>
        <end position="692"/>
    </location>
</feature>
<feature type="domain" description="Ribonucleotide reductase large subunit C-terminal" evidence="16">
    <location>
        <begin position="439"/>
        <end position="555"/>
    </location>
</feature>
<organism evidence="18 19">
    <name type="scientific">Acetohalobium arabaticum (strain ATCC 49924 / DSM 5501 / Z-7288)</name>
    <dbReference type="NCBI Taxonomy" id="574087"/>
    <lineage>
        <taxon>Bacteria</taxon>
        <taxon>Bacillati</taxon>
        <taxon>Bacillota</taxon>
        <taxon>Clostridia</taxon>
        <taxon>Halanaerobiales</taxon>
        <taxon>Halobacteroidaceae</taxon>
        <taxon>Acetohalobium</taxon>
    </lineage>
</organism>
<evidence type="ECO:0000256" key="8">
    <source>
        <dbReference type="ARBA" id="ARBA00023002"/>
    </source>
</evidence>
<keyword evidence="7 14" id="KW-0547">Nucleotide-binding</keyword>
<evidence type="ECO:0000256" key="7">
    <source>
        <dbReference type="ARBA" id="ARBA00022741"/>
    </source>
</evidence>
<dbReference type="InterPro" id="IPR008926">
    <property type="entry name" value="RNR_R1-su_N"/>
</dbReference>
<dbReference type="KEGG" id="aar:Acear_1116"/>
<dbReference type="InterPro" id="IPR013344">
    <property type="entry name" value="RNR_NrdJ/NrdZ"/>
</dbReference>
<dbReference type="Proteomes" id="UP000001661">
    <property type="component" value="Chromosome"/>
</dbReference>
<dbReference type="EMBL" id="CP002105">
    <property type="protein sequence ID" value="ADL12639.1"/>
    <property type="molecule type" value="Genomic_DNA"/>
</dbReference>
<reference evidence="18 19" key="1">
    <citation type="journal article" date="2010" name="Stand. Genomic Sci.">
        <title>Complete genome sequence of Acetohalobium arabaticum type strain (Z-7288).</title>
        <authorList>
            <person name="Sikorski J."/>
            <person name="Lapidus A."/>
            <person name="Chertkov O."/>
            <person name="Lucas S."/>
            <person name="Copeland A."/>
            <person name="Glavina Del Rio T."/>
            <person name="Nolan M."/>
            <person name="Tice H."/>
            <person name="Cheng J.F."/>
            <person name="Han C."/>
            <person name="Brambilla E."/>
            <person name="Pitluck S."/>
            <person name="Liolios K."/>
            <person name="Ivanova N."/>
            <person name="Mavromatis K."/>
            <person name="Mikhailova N."/>
            <person name="Pati A."/>
            <person name="Bruce D."/>
            <person name="Detter C."/>
            <person name="Tapia R."/>
            <person name="Goodwin L."/>
            <person name="Chen A."/>
            <person name="Palaniappan K."/>
            <person name="Land M."/>
            <person name="Hauser L."/>
            <person name="Chang Y.J."/>
            <person name="Jeffries C.D."/>
            <person name="Rohde M."/>
            <person name="Goker M."/>
            <person name="Spring S."/>
            <person name="Woyke T."/>
            <person name="Bristow J."/>
            <person name="Eisen J.A."/>
            <person name="Markowitz V."/>
            <person name="Hugenholtz P."/>
            <person name="Kyrpides N.C."/>
            <person name="Klenk H.P."/>
        </authorList>
    </citation>
    <scope>NUCLEOTIDE SEQUENCE [LARGE SCALE GENOMIC DNA]</scope>
    <source>
        <strain evidence="19">ATCC 49924 / DSM 5501 / Z-7288</strain>
    </source>
</reference>
<dbReference type="SUPFAM" id="SSF48168">
    <property type="entry name" value="R1 subunit of ribonucleotide reductase, N-terminal domain"/>
    <property type="match status" value="1"/>
</dbReference>
<dbReference type="eggNOG" id="COG0209">
    <property type="taxonomic scope" value="Bacteria"/>
</dbReference>
<evidence type="ECO:0000256" key="14">
    <source>
        <dbReference type="RuleBase" id="RU364064"/>
    </source>
</evidence>
<evidence type="ECO:0000256" key="10">
    <source>
        <dbReference type="ARBA" id="ARBA00023157"/>
    </source>
</evidence>